<dbReference type="InterPro" id="IPR019692">
    <property type="entry name" value="CFP-6_PH"/>
</dbReference>
<evidence type="ECO:0000259" key="1">
    <source>
        <dbReference type="Pfam" id="PF10756"/>
    </source>
</evidence>
<dbReference type="Proteomes" id="UP000433406">
    <property type="component" value="Unassembled WGS sequence"/>
</dbReference>
<evidence type="ECO:0000313" key="3">
    <source>
        <dbReference type="Proteomes" id="UP000433406"/>
    </source>
</evidence>
<accession>A0A6I3JGR3</accession>
<comment type="caution">
    <text evidence="2">The sequence shown here is derived from an EMBL/GenBank/DDBJ whole genome shotgun (WGS) entry which is preliminary data.</text>
</comment>
<protein>
    <submittedName>
        <fullName evidence="2">PH domain-containing protein</fullName>
    </submittedName>
</protein>
<dbReference type="AlphaFoldDB" id="A0A6I3JGR3"/>
<gene>
    <name evidence="2" type="ORF">GGQ22_20035</name>
</gene>
<sequence length="155" mass="16597">MPAGSEAGPRAAGDGLPRTWRPLGPRIVATVLSSGMLVILLTAWISFGAETRAKFTPFQLGTIIFFIILGGVVLWALTRARVTATREGLTVVNGFRTRSFTWAEVVAVHLPPGAPWATIDLSDGRTVSVMGLQGSDGERARAAVRELRRLADELS</sequence>
<feature type="domain" description="Low molecular weight protein antigen 6 PH" evidence="1">
    <location>
        <begin position="79"/>
        <end position="149"/>
    </location>
</feature>
<keyword evidence="3" id="KW-1185">Reference proteome</keyword>
<dbReference type="Pfam" id="PF10756">
    <property type="entry name" value="bPH_6"/>
    <property type="match status" value="1"/>
</dbReference>
<dbReference type="RefSeq" id="WP_154617266.1">
    <property type="nucleotide sequence ID" value="NZ_CP053660.1"/>
</dbReference>
<evidence type="ECO:0000313" key="2">
    <source>
        <dbReference type="EMBL" id="MTB97361.1"/>
    </source>
</evidence>
<organism evidence="2 3">
    <name type="scientific">Nocardioides marmotae</name>
    <dbReference type="NCBI Taxonomy" id="2663857"/>
    <lineage>
        <taxon>Bacteria</taxon>
        <taxon>Bacillati</taxon>
        <taxon>Actinomycetota</taxon>
        <taxon>Actinomycetes</taxon>
        <taxon>Propionibacteriales</taxon>
        <taxon>Nocardioidaceae</taxon>
        <taxon>Nocardioides</taxon>
    </lineage>
</organism>
<reference evidence="2 3" key="1">
    <citation type="submission" date="2019-10" db="EMBL/GenBank/DDBJ databases">
        <title>Nocardioides novel species isolated from the excrement of Marmot.</title>
        <authorList>
            <person name="Zhang G."/>
        </authorList>
    </citation>
    <scope>NUCLEOTIDE SEQUENCE [LARGE SCALE GENOMIC DNA]</scope>
    <source>
        <strain evidence="3">zg-579</strain>
    </source>
</reference>
<dbReference type="EMBL" id="WLCI01000022">
    <property type="protein sequence ID" value="MTB97361.1"/>
    <property type="molecule type" value="Genomic_DNA"/>
</dbReference>
<proteinExistence type="predicted"/>
<name>A0A6I3JGR3_9ACTN</name>